<evidence type="ECO:0000313" key="6">
    <source>
        <dbReference type="Proteomes" id="UP000192247"/>
    </source>
</evidence>
<dbReference type="Pfam" id="PF02373">
    <property type="entry name" value="JmjC"/>
    <property type="match status" value="1"/>
</dbReference>
<comment type="caution">
    <text evidence="5">The sequence shown here is derived from an EMBL/GenBank/DDBJ whole genome shotgun (WGS) entry which is preliminary data.</text>
</comment>
<dbReference type="PROSITE" id="PS51184">
    <property type="entry name" value="JMJC"/>
    <property type="match status" value="1"/>
</dbReference>
<dbReference type="STRING" id="418985.A0A1V9XCS9"/>
<organism evidence="5 6">
    <name type="scientific">Tropilaelaps mercedesae</name>
    <dbReference type="NCBI Taxonomy" id="418985"/>
    <lineage>
        <taxon>Eukaryota</taxon>
        <taxon>Metazoa</taxon>
        <taxon>Ecdysozoa</taxon>
        <taxon>Arthropoda</taxon>
        <taxon>Chelicerata</taxon>
        <taxon>Arachnida</taxon>
        <taxon>Acari</taxon>
        <taxon>Parasitiformes</taxon>
        <taxon>Mesostigmata</taxon>
        <taxon>Gamasina</taxon>
        <taxon>Dermanyssoidea</taxon>
        <taxon>Laelapidae</taxon>
        <taxon>Tropilaelaps</taxon>
    </lineage>
</organism>
<dbReference type="GO" id="GO:0005634">
    <property type="term" value="C:nucleus"/>
    <property type="evidence" value="ECO:0007669"/>
    <property type="project" value="TreeGrafter"/>
</dbReference>
<protein>
    <recommendedName>
        <fullName evidence="3">Jumonji domain-containing protein 4</fullName>
    </recommendedName>
</protein>
<dbReference type="GO" id="GO:0043565">
    <property type="term" value="F:sequence-specific DNA binding"/>
    <property type="evidence" value="ECO:0007669"/>
    <property type="project" value="TreeGrafter"/>
</dbReference>
<evidence type="ECO:0000256" key="2">
    <source>
        <dbReference type="ARBA" id="ARBA00047762"/>
    </source>
</evidence>
<dbReference type="InterPro" id="IPR003347">
    <property type="entry name" value="JmjC_dom"/>
</dbReference>
<evidence type="ECO:0000256" key="3">
    <source>
        <dbReference type="ARBA" id="ARBA00082904"/>
    </source>
</evidence>
<dbReference type="PANTHER" id="PTHR12480">
    <property type="entry name" value="ARGININE DEMETHYLASE AND LYSYL-HYDROXYLASE JMJD"/>
    <property type="match status" value="1"/>
</dbReference>
<reference evidence="5 6" key="1">
    <citation type="journal article" date="2017" name="Gigascience">
        <title>Draft genome of the honey bee ectoparasitic mite, Tropilaelaps mercedesae, is shaped by the parasitic life history.</title>
        <authorList>
            <person name="Dong X."/>
            <person name="Armstrong S.D."/>
            <person name="Xia D."/>
            <person name="Makepeace B.L."/>
            <person name="Darby A.C."/>
            <person name="Kadowaki T."/>
        </authorList>
    </citation>
    <scope>NUCLEOTIDE SEQUENCE [LARGE SCALE GENOMIC DNA]</scope>
    <source>
        <strain evidence="5">Wuxi-XJTLU</strain>
    </source>
</reference>
<dbReference type="Gene3D" id="2.60.120.650">
    <property type="entry name" value="Cupin"/>
    <property type="match status" value="1"/>
</dbReference>
<proteinExistence type="inferred from homology"/>
<evidence type="ECO:0000256" key="1">
    <source>
        <dbReference type="ARBA" id="ARBA00038068"/>
    </source>
</evidence>
<dbReference type="GO" id="GO:0045905">
    <property type="term" value="P:positive regulation of translational termination"/>
    <property type="evidence" value="ECO:0007669"/>
    <property type="project" value="TreeGrafter"/>
</dbReference>
<comment type="catalytic activity">
    <reaction evidence="2">
        <text>L-lysyl-[protein] + 2-oxoglutarate + O2 = 4-hydroxy-L-lysyl-[protein] + succinate + CO2</text>
        <dbReference type="Rhea" id="RHEA:57156"/>
        <dbReference type="Rhea" id="RHEA-COMP:9752"/>
        <dbReference type="Rhea" id="RHEA-COMP:15084"/>
        <dbReference type="ChEBI" id="CHEBI:15379"/>
        <dbReference type="ChEBI" id="CHEBI:16526"/>
        <dbReference type="ChEBI" id="CHEBI:16810"/>
        <dbReference type="ChEBI" id="CHEBI:29969"/>
        <dbReference type="ChEBI" id="CHEBI:30031"/>
        <dbReference type="ChEBI" id="CHEBI:141495"/>
    </reaction>
</comment>
<comment type="similarity">
    <text evidence="1">Belongs to the JMJD6 family.</text>
</comment>
<dbReference type="Proteomes" id="UP000192247">
    <property type="component" value="Unassembled WGS sequence"/>
</dbReference>
<dbReference type="InterPro" id="IPR050910">
    <property type="entry name" value="JMJD6_ArgDemeth/LysHydrox"/>
</dbReference>
<dbReference type="SUPFAM" id="SSF51197">
    <property type="entry name" value="Clavaminate synthase-like"/>
    <property type="match status" value="1"/>
</dbReference>
<dbReference type="OrthoDB" id="203487at2759"/>
<feature type="domain" description="JmjC" evidence="4">
    <location>
        <begin position="133"/>
        <end position="294"/>
    </location>
</feature>
<dbReference type="SMART" id="SM00558">
    <property type="entry name" value="JmjC"/>
    <property type="match status" value="1"/>
</dbReference>
<dbReference type="InParanoid" id="A0A1V9XCS9"/>
<gene>
    <name evidence="5" type="ORF">BIW11_01553</name>
</gene>
<accession>A0A1V9XCS9</accession>
<dbReference type="FunCoup" id="A0A1V9XCS9">
    <property type="interactions" value="1894"/>
</dbReference>
<sequence>MSYASYNITLEMFERDIKHFQAENLSEVDFCKLMMRNEACRISNVTDRWQANEWTVPATGEVNVRVLEDLFGECTVPVADCQRTEYDSQPKQEMSMKDYLDYWKSYRRPTIREDAWGSIERGNCLYLKDWHMQLGLPHYRAYEVPTYFASDWLNEYWLGKRGTADDYRFVYIGPQGSWTPLHCDVFGSYSWSANVCGKKLWLLLLPGEETFYRYDDGKLVYDLTEIDLQRCPRAEEHRSAGGPIVVMQNPGEVVFVPSGWHHQVLNVTDTISINHNWFNRFNLAFVVERLCAAEAEVMDTLDFMQGDDDFRNQVEIVLRAHHGMNRTDLQEILAFIAERRMASNEPASTPDRLLDLESCRKYSTDEVLNDQISGYLSNR</sequence>
<dbReference type="AlphaFoldDB" id="A0A1V9XCS9"/>
<evidence type="ECO:0000259" key="4">
    <source>
        <dbReference type="PROSITE" id="PS51184"/>
    </source>
</evidence>
<dbReference type="PANTHER" id="PTHR12480:SF6">
    <property type="entry name" value="2-OXOGLUTARATE AND IRON-DEPENDENT OXYGENASE JMJD4"/>
    <property type="match status" value="1"/>
</dbReference>
<keyword evidence="6" id="KW-1185">Reference proteome</keyword>
<name>A0A1V9XCS9_9ACAR</name>
<evidence type="ECO:0000313" key="5">
    <source>
        <dbReference type="EMBL" id="OQR71152.1"/>
    </source>
</evidence>
<dbReference type="GO" id="GO:0016706">
    <property type="term" value="F:2-oxoglutarate-dependent dioxygenase activity"/>
    <property type="evidence" value="ECO:0007669"/>
    <property type="project" value="TreeGrafter"/>
</dbReference>
<dbReference type="GO" id="GO:0005737">
    <property type="term" value="C:cytoplasm"/>
    <property type="evidence" value="ECO:0007669"/>
    <property type="project" value="TreeGrafter"/>
</dbReference>
<dbReference type="EMBL" id="MNPL01015279">
    <property type="protein sequence ID" value="OQR71152.1"/>
    <property type="molecule type" value="Genomic_DNA"/>
</dbReference>